<dbReference type="InterPro" id="IPR000160">
    <property type="entry name" value="GGDEF_dom"/>
</dbReference>
<accession>A0ABW3KJH3</accession>
<feature type="transmembrane region" description="Helical" evidence="1">
    <location>
        <begin position="136"/>
        <end position="157"/>
    </location>
</feature>
<feature type="transmembrane region" description="Helical" evidence="1">
    <location>
        <begin position="7"/>
        <end position="31"/>
    </location>
</feature>
<dbReference type="PROSITE" id="PS50883">
    <property type="entry name" value="EAL"/>
    <property type="match status" value="1"/>
</dbReference>
<reference evidence="5" key="1">
    <citation type="journal article" date="2019" name="Int. J. Syst. Evol. Microbiol.">
        <title>The Global Catalogue of Microorganisms (GCM) 10K type strain sequencing project: providing services to taxonomists for standard genome sequencing and annotation.</title>
        <authorList>
            <consortium name="The Broad Institute Genomics Platform"/>
            <consortium name="The Broad Institute Genome Sequencing Center for Infectious Disease"/>
            <person name="Wu L."/>
            <person name="Ma J."/>
        </authorList>
    </citation>
    <scope>NUCLEOTIDE SEQUENCE [LARGE SCALE GENOMIC DNA]</scope>
    <source>
        <strain evidence="5">CCUG 60525</strain>
    </source>
</reference>
<keyword evidence="1" id="KW-1133">Transmembrane helix</keyword>
<sequence length="649" mass="73590">MRLTNQLAATISLFMLATVILMLVGAGVSFYQVGAVYQNRQVDGLVRLVDDIWQQGSDKQALIDSRVPALLDSSSILDLVVLQEESILYHYHTSQVLSENELSLEYLRPLSSHPGLQVRLVLRPPFYEASNSLPSFFWLAGAISLVFLGTFFILGWLRRQLHGAELLELRGHYILQNKLSMQPHNPADEWPPLASRAFDKLQLELKELGKERSRFDTFMRANVFIDKKIGIGNRVFFDNRLEAVLSDPSSHSGALLLVELQDLEKINHYVSYKRGDELLSAASVYLGHFIQRSPGALQARYNGNTFALLLPNLVESEAQEVARQVMKVLRRLHWPDYVKDPAIYIGGVCFRYGEQITQVQEEAELALRSAALQGGDGYFMYYKGVTEESMGKGTVRWRTLLTRLLERDLIQLDRQGIYTETDQPPIMYELLARIQDEQGRELSAGHFLPMAAKCGLLKELDKTLIQRTLMMLQADEQNNILSLNISAASLLHRDFYRWLLFELIQYPKSLLNRFVIELSEAQVSRHFQELRKPLRGLKALGCLLSVDHAGQDIVSTQYIKEYKLDYLKLHSSLVRDVNSKPTNQMAVRSLMGNCVGSPTRVIAIGVETLAEWHCLSQQGINAGQGYFFARPERLTQPQRPARPLKAAGV</sequence>
<dbReference type="InterPro" id="IPR001633">
    <property type="entry name" value="EAL_dom"/>
</dbReference>
<dbReference type="Gene3D" id="3.20.20.450">
    <property type="entry name" value="EAL domain"/>
    <property type="match status" value="1"/>
</dbReference>
<dbReference type="Pfam" id="PF17157">
    <property type="entry name" value="GAPES4"/>
    <property type="match status" value="1"/>
</dbReference>
<feature type="domain" description="GGDEF" evidence="3">
    <location>
        <begin position="251"/>
        <end position="383"/>
    </location>
</feature>
<comment type="caution">
    <text evidence="4">The sequence shown here is derived from an EMBL/GenBank/DDBJ whole genome shotgun (WGS) entry which is preliminary data.</text>
</comment>
<dbReference type="InterPro" id="IPR050706">
    <property type="entry name" value="Cyclic-di-GMP_PDE-like"/>
</dbReference>
<evidence type="ECO:0000313" key="4">
    <source>
        <dbReference type="EMBL" id="MFD1009303.1"/>
    </source>
</evidence>
<dbReference type="SMART" id="SM00052">
    <property type="entry name" value="EAL"/>
    <property type="match status" value="1"/>
</dbReference>
<dbReference type="CDD" id="cd01948">
    <property type="entry name" value="EAL"/>
    <property type="match status" value="1"/>
</dbReference>
<keyword evidence="1" id="KW-0812">Transmembrane</keyword>
<protein>
    <submittedName>
        <fullName evidence="4">EAL domain-containing protein</fullName>
    </submittedName>
</protein>
<dbReference type="PANTHER" id="PTHR33121:SF32">
    <property type="entry name" value="RNASE E SPECIFICITY FACTOR CSRD"/>
    <property type="match status" value="1"/>
</dbReference>
<keyword evidence="1" id="KW-0472">Membrane</keyword>
<keyword evidence="5" id="KW-1185">Reference proteome</keyword>
<dbReference type="PANTHER" id="PTHR33121">
    <property type="entry name" value="CYCLIC DI-GMP PHOSPHODIESTERASE PDEF"/>
    <property type="match status" value="1"/>
</dbReference>
<organism evidence="4 5">
    <name type="scientific">Oceanisphaera ostreae</name>
    <dbReference type="NCBI Taxonomy" id="914151"/>
    <lineage>
        <taxon>Bacteria</taxon>
        <taxon>Pseudomonadati</taxon>
        <taxon>Pseudomonadota</taxon>
        <taxon>Gammaproteobacteria</taxon>
        <taxon>Aeromonadales</taxon>
        <taxon>Aeromonadaceae</taxon>
        <taxon>Oceanisphaera</taxon>
    </lineage>
</organism>
<dbReference type="InterPro" id="IPR029787">
    <property type="entry name" value="Nucleotide_cyclase"/>
</dbReference>
<evidence type="ECO:0000313" key="5">
    <source>
        <dbReference type="Proteomes" id="UP001597048"/>
    </source>
</evidence>
<dbReference type="InterPro" id="IPR035919">
    <property type="entry name" value="EAL_sf"/>
</dbReference>
<dbReference type="Pfam" id="PF00990">
    <property type="entry name" value="GGDEF"/>
    <property type="match status" value="1"/>
</dbReference>
<dbReference type="Proteomes" id="UP001597048">
    <property type="component" value="Unassembled WGS sequence"/>
</dbReference>
<dbReference type="PROSITE" id="PS50887">
    <property type="entry name" value="GGDEF"/>
    <property type="match status" value="1"/>
</dbReference>
<evidence type="ECO:0000259" key="3">
    <source>
        <dbReference type="PROSITE" id="PS50887"/>
    </source>
</evidence>
<dbReference type="SUPFAM" id="SSF55073">
    <property type="entry name" value="Nucleotide cyclase"/>
    <property type="match status" value="1"/>
</dbReference>
<name>A0ABW3KJH3_9GAMM</name>
<proteinExistence type="predicted"/>
<dbReference type="Gene3D" id="3.30.70.270">
    <property type="match status" value="1"/>
</dbReference>
<dbReference type="InterPro" id="IPR043128">
    <property type="entry name" value="Rev_trsase/Diguanyl_cyclase"/>
</dbReference>
<dbReference type="RefSeq" id="WP_379559333.1">
    <property type="nucleotide sequence ID" value="NZ_JBHTJS010000058.1"/>
</dbReference>
<dbReference type="InterPro" id="IPR033423">
    <property type="entry name" value="GAPES4"/>
</dbReference>
<dbReference type="SUPFAM" id="SSF141868">
    <property type="entry name" value="EAL domain-like"/>
    <property type="match status" value="1"/>
</dbReference>
<evidence type="ECO:0000259" key="2">
    <source>
        <dbReference type="PROSITE" id="PS50883"/>
    </source>
</evidence>
<feature type="domain" description="EAL" evidence="2">
    <location>
        <begin position="394"/>
        <end position="645"/>
    </location>
</feature>
<gene>
    <name evidence="4" type="ORF">ACFQ1C_14230</name>
</gene>
<dbReference type="SMART" id="SM00267">
    <property type="entry name" value="GGDEF"/>
    <property type="match status" value="1"/>
</dbReference>
<dbReference type="EMBL" id="JBHTJS010000058">
    <property type="protein sequence ID" value="MFD1009303.1"/>
    <property type="molecule type" value="Genomic_DNA"/>
</dbReference>
<evidence type="ECO:0000256" key="1">
    <source>
        <dbReference type="SAM" id="Phobius"/>
    </source>
</evidence>
<dbReference type="Pfam" id="PF00563">
    <property type="entry name" value="EAL"/>
    <property type="match status" value="1"/>
</dbReference>